<feature type="compositionally biased region" description="Polar residues" evidence="4">
    <location>
        <begin position="1"/>
        <end position="10"/>
    </location>
</feature>
<feature type="compositionally biased region" description="Polar residues" evidence="4">
    <location>
        <begin position="139"/>
        <end position="152"/>
    </location>
</feature>
<evidence type="ECO:0000313" key="5">
    <source>
        <dbReference type="EMBL" id="BET01475.1"/>
    </source>
</evidence>
<name>A0ABN7BCR6_9HEMI</name>
<feature type="region of interest" description="Disordered" evidence="4">
    <location>
        <begin position="1"/>
        <end position="25"/>
    </location>
</feature>
<evidence type="ECO:0000256" key="3">
    <source>
        <dbReference type="ARBA" id="ARBA00022833"/>
    </source>
</evidence>
<feature type="region of interest" description="Disordered" evidence="4">
    <location>
        <begin position="139"/>
        <end position="159"/>
    </location>
</feature>
<feature type="region of interest" description="Disordered" evidence="4">
    <location>
        <begin position="78"/>
        <end position="97"/>
    </location>
</feature>
<dbReference type="Proteomes" id="UP001307889">
    <property type="component" value="Chromosome 13"/>
</dbReference>
<dbReference type="EMBL" id="AP028921">
    <property type="protein sequence ID" value="BET01475.1"/>
    <property type="molecule type" value="Genomic_DNA"/>
</dbReference>
<dbReference type="PANTHER" id="PTHR46858">
    <property type="entry name" value="OS05G0521000 PROTEIN"/>
    <property type="match status" value="1"/>
</dbReference>
<organism evidence="5 6">
    <name type="scientific">Nesidiocoris tenuis</name>
    <dbReference type="NCBI Taxonomy" id="355587"/>
    <lineage>
        <taxon>Eukaryota</taxon>
        <taxon>Metazoa</taxon>
        <taxon>Ecdysozoa</taxon>
        <taxon>Arthropoda</taxon>
        <taxon>Hexapoda</taxon>
        <taxon>Insecta</taxon>
        <taxon>Pterygota</taxon>
        <taxon>Neoptera</taxon>
        <taxon>Paraneoptera</taxon>
        <taxon>Hemiptera</taxon>
        <taxon>Heteroptera</taxon>
        <taxon>Panheteroptera</taxon>
        <taxon>Cimicomorpha</taxon>
        <taxon>Miridae</taxon>
        <taxon>Dicyphina</taxon>
        <taxon>Nesidiocoris</taxon>
    </lineage>
</organism>
<keyword evidence="1" id="KW-0479">Metal-binding</keyword>
<feature type="region of interest" description="Disordered" evidence="4">
    <location>
        <begin position="202"/>
        <end position="234"/>
    </location>
</feature>
<dbReference type="Pfam" id="PF13920">
    <property type="entry name" value="zf-C3HC4_3"/>
    <property type="match status" value="1"/>
</dbReference>
<evidence type="ECO:0000256" key="1">
    <source>
        <dbReference type="ARBA" id="ARBA00022723"/>
    </source>
</evidence>
<proteinExistence type="predicted"/>
<sequence>MSAITNTPASASLKRSHGFSSDDDGMTSNLSHSLFKRLHELSSDEDAVQQRYFYVLAPESSECSSEGTESVYSVQAKSTDLAHDTSDTSSKGSWSSDDGTHMFPIELEVVSLSDSDRPFPFADSSTSTPEDVLRIPWPTSETVGRSSLQSAEGSDDDSLSVNRLKSRGLFSFCSNCKRPNSDPHFMLCVMCYRLRRSFLPERPKRRKTRAKKEETSTTNASTADDAMDSGVHSQSSTATLSLNDSLVPLDDNPGPSSQPLLVNVQRGLCQICFVRPQDGGFCHDRITHVYSCYTCSSKTFKQRGRCPVCNQRIKHVSRLIVV</sequence>
<evidence type="ECO:0000313" key="6">
    <source>
        <dbReference type="Proteomes" id="UP001307889"/>
    </source>
</evidence>
<keyword evidence="6" id="KW-1185">Reference proteome</keyword>
<keyword evidence="3" id="KW-0862">Zinc</keyword>
<evidence type="ECO:0000256" key="4">
    <source>
        <dbReference type="SAM" id="MobiDB-lite"/>
    </source>
</evidence>
<protein>
    <submittedName>
        <fullName evidence="5">THY</fullName>
    </submittedName>
</protein>
<accession>A0ABN7BCR6</accession>
<evidence type="ECO:0000256" key="2">
    <source>
        <dbReference type="ARBA" id="ARBA00022771"/>
    </source>
</evidence>
<keyword evidence="2" id="KW-0863">Zinc-finger</keyword>
<reference evidence="5 6" key="1">
    <citation type="submission" date="2023-09" db="EMBL/GenBank/DDBJ databases">
        <title>Nesidiocoris tenuis whole genome shotgun sequence.</title>
        <authorList>
            <person name="Shibata T."/>
            <person name="Shimoda M."/>
            <person name="Kobayashi T."/>
            <person name="Uehara T."/>
        </authorList>
    </citation>
    <scope>NUCLEOTIDE SEQUENCE [LARGE SCALE GENOMIC DNA]</scope>
    <source>
        <strain evidence="5 6">Japan</strain>
    </source>
</reference>
<dbReference type="InterPro" id="IPR013083">
    <property type="entry name" value="Znf_RING/FYVE/PHD"/>
</dbReference>
<feature type="compositionally biased region" description="Low complexity" evidence="4">
    <location>
        <begin position="87"/>
        <end position="97"/>
    </location>
</feature>
<dbReference type="Gene3D" id="3.30.40.10">
    <property type="entry name" value="Zinc/RING finger domain, C3HC4 (zinc finger)"/>
    <property type="match status" value="1"/>
</dbReference>
<dbReference type="PANTHER" id="PTHR46858:SF5">
    <property type="entry name" value="E3 UBIQUITIN-PROTEIN LIGASE APD1-RELATED"/>
    <property type="match status" value="1"/>
</dbReference>
<gene>
    <name evidence="5" type="ORF">NTJ_14291</name>
</gene>